<comment type="caution">
    <text evidence="2">The sequence shown here is derived from an EMBL/GenBank/DDBJ whole genome shotgun (WGS) entry which is preliminary data.</text>
</comment>
<dbReference type="OrthoDB" id="366339at2759"/>
<feature type="transmembrane region" description="Helical" evidence="1">
    <location>
        <begin position="190"/>
        <end position="211"/>
    </location>
</feature>
<name>A0A2H6KGP7_9APIC</name>
<evidence type="ECO:0000313" key="2">
    <source>
        <dbReference type="EMBL" id="GBE62173.1"/>
    </source>
</evidence>
<dbReference type="Proteomes" id="UP000236319">
    <property type="component" value="Unassembled WGS sequence"/>
</dbReference>
<proteinExistence type="predicted"/>
<feature type="transmembrane region" description="Helical" evidence="1">
    <location>
        <begin position="28"/>
        <end position="45"/>
    </location>
</feature>
<feature type="transmembrane region" description="Helical" evidence="1">
    <location>
        <begin position="52"/>
        <end position="73"/>
    </location>
</feature>
<organism evidence="2 3">
    <name type="scientific">Babesia ovata</name>
    <dbReference type="NCBI Taxonomy" id="189622"/>
    <lineage>
        <taxon>Eukaryota</taxon>
        <taxon>Sar</taxon>
        <taxon>Alveolata</taxon>
        <taxon>Apicomplexa</taxon>
        <taxon>Aconoidasida</taxon>
        <taxon>Piroplasmida</taxon>
        <taxon>Babesiidae</taxon>
        <taxon>Babesia</taxon>
    </lineage>
</organism>
<dbReference type="GeneID" id="39875943"/>
<feature type="transmembrane region" description="Helical" evidence="1">
    <location>
        <begin position="267"/>
        <end position="290"/>
    </location>
</feature>
<feature type="transmembrane region" description="Helical" evidence="1">
    <location>
        <begin position="156"/>
        <end position="178"/>
    </location>
</feature>
<gene>
    <name evidence="2" type="ORF">BOVATA_036660</name>
</gene>
<evidence type="ECO:0000256" key="1">
    <source>
        <dbReference type="SAM" id="Phobius"/>
    </source>
</evidence>
<protein>
    <submittedName>
        <fullName evidence="2">Integral membrane protein</fullName>
    </submittedName>
</protein>
<dbReference type="AlphaFoldDB" id="A0A2H6KGP7"/>
<keyword evidence="1" id="KW-1133">Transmembrane helix</keyword>
<accession>A0A2H6KGP7</accession>
<dbReference type="RefSeq" id="XP_028868416.1">
    <property type="nucleotide sequence ID" value="XM_029012583.1"/>
</dbReference>
<keyword evidence="3" id="KW-1185">Reference proteome</keyword>
<feature type="transmembrane region" description="Helical" evidence="1">
    <location>
        <begin position="328"/>
        <end position="348"/>
    </location>
</feature>
<evidence type="ECO:0000313" key="3">
    <source>
        <dbReference type="Proteomes" id="UP000236319"/>
    </source>
</evidence>
<feature type="transmembrane region" description="Helical" evidence="1">
    <location>
        <begin position="128"/>
        <end position="150"/>
    </location>
</feature>
<reference evidence="2 3" key="1">
    <citation type="journal article" date="2017" name="BMC Genomics">
        <title>Whole-genome assembly of Babesia ovata and comparative genomics between closely related pathogens.</title>
        <authorList>
            <person name="Yamagishi J."/>
            <person name="Asada M."/>
            <person name="Hakimi H."/>
            <person name="Tanaka T.Q."/>
            <person name="Sugimoto C."/>
            <person name="Kawazu S."/>
        </authorList>
    </citation>
    <scope>NUCLEOTIDE SEQUENCE [LARGE SCALE GENOMIC DNA]</scope>
    <source>
        <strain evidence="2 3">Miyake</strain>
    </source>
</reference>
<keyword evidence="1" id="KW-0472">Membrane</keyword>
<feature type="transmembrane region" description="Helical" evidence="1">
    <location>
        <begin position="5"/>
        <end position="22"/>
    </location>
</feature>
<dbReference type="VEuPathDB" id="PiroplasmaDB:BOVATA_036660"/>
<keyword evidence="1" id="KW-0812">Transmembrane</keyword>
<dbReference type="EMBL" id="BDSA01000004">
    <property type="protein sequence ID" value="GBE62173.1"/>
    <property type="molecule type" value="Genomic_DNA"/>
</dbReference>
<sequence>MRATYLFGCYVFSCCAYVWSIMSPRERHILICASGILSAVVAIRVGLGRRGFWCVIPLGLTSCLYYCAVTFLTPLSQQQLILLFGRYLPPLWLLSMLLRRYRLLFRPSLKIVEKSDNSRAMGHEMGCLLDLLIISTLLQIFAMVPLIGSFLLRPFYIHHIMCFISVLMVLHCALAQWLNKDFDLSPLGSVKTLIVVSIDTVVNLAVGWPRILSSRISSKRRSAGFMDIYGGRVRAAMSLLLPSEDGRFARLKGFATALRWLRLMPHLLVFLLPSILSRLYFAYLTLLSPIIRSVMLYQGCSFRSQTVVALNFMLADAARWLAASSTLSLLPVHAVLCLALPVCVDLIVRYVEGAGSGVGHYHAD</sequence>